<dbReference type="Gene3D" id="3.20.20.140">
    <property type="entry name" value="Metal-dependent hydrolases"/>
    <property type="match status" value="1"/>
</dbReference>
<comment type="caution">
    <text evidence="3">The sequence shown here is derived from an EMBL/GenBank/DDBJ whole genome shotgun (WGS) entry which is preliminary data.</text>
</comment>
<evidence type="ECO:0000259" key="2">
    <source>
        <dbReference type="Pfam" id="PF04909"/>
    </source>
</evidence>
<proteinExistence type="predicted"/>
<evidence type="ECO:0000313" key="3">
    <source>
        <dbReference type="EMBL" id="MEQ3363711.1"/>
    </source>
</evidence>
<feature type="domain" description="Amidohydrolase-related" evidence="2">
    <location>
        <begin position="4"/>
        <end position="259"/>
    </location>
</feature>
<keyword evidence="1" id="KW-0456">Lyase</keyword>
<dbReference type="InterPro" id="IPR006680">
    <property type="entry name" value="Amidohydro-rel"/>
</dbReference>
<dbReference type="EMBL" id="JBBNOP010000011">
    <property type="protein sequence ID" value="MEQ3363711.1"/>
    <property type="molecule type" value="Genomic_DNA"/>
</dbReference>
<dbReference type="RefSeq" id="WP_102373945.1">
    <property type="nucleotide sequence ID" value="NZ_JBBNOP010000011.1"/>
</dbReference>
<dbReference type="Pfam" id="PF04909">
    <property type="entry name" value="Amidohydro_2"/>
    <property type="match status" value="1"/>
</dbReference>
<organism evidence="3 4">
    <name type="scientific">Raoultibacter massiliensis</name>
    <dbReference type="NCBI Taxonomy" id="1852371"/>
    <lineage>
        <taxon>Bacteria</taxon>
        <taxon>Bacillati</taxon>
        <taxon>Actinomycetota</taxon>
        <taxon>Coriobacteriia</taxon>
        <taxon>Eggerthellales</taxon>
        <taxon>Eggerthellaceae</taxon>
        <taxon>Raoultibacter</taxon>
    </lineage>
</organism>
<dbReference type="InterPro" id="IPR032466">
    <property type="entry name" value="Metal_Hydrolase"/>
</dbReference>
<evidence type="ECO:0000256" key="1">
    <source>
        <dbReference type="ARBA" id="ARBA00023239"/>
    </source>
</evidence>
<name>A0ABV1JH98_9ACTN</name>
<protein>
    <submittedName>
        <fullName evidence="3">Amidohydrolase family protein</fullName>
    </submittedName>
</protein>
<sequence length="264" mass="29988">MTVIDVHAHIYPEKIASKAVDAIGSFYSTSMYGKGTSEHLLSSMENSPITNFVVHSVATNAHSVESINDFIASECAQHPEFTGFMAMHQDYADPEKEIERAVELGLKGMKIHPDTQEVNLDDPRLMKVYEMIQGRLPIIIHMGDYRHDFSHPRRLKNVLHAFPDLVVDAAHFGGWSMPEVAYDLLGEERCFIDMSSSMFWLGKRRTKELCKLYGTDRVLFGSDFPMWDPVSEYNAFTSIDFSDNELEDMLWHNAERFLGSAVNG</sequence>
<reference evidence="3 4" key="1">
    <citation type="submission" date="2024-04" db="EMBL/GenBank/DDBJ databases">
        <title>Human intestinal bacterial collection.</title>
        <authorList>
            <person name="Pauvert C."/>
            <person name="Hitch T.C.A."/>
            <person name="Clavel T."/>
        </authorList>
    </citation>
    <scope>NUCLEOTIDE SEQUENCE [LARGE SCALE GENOMIC DNA]</scope>
    <source>
        <strain evidence="3 4">CLA-KB-H42</strain>
    </source>
</reference>
<dbReference type="Proteomes" id="UP001487305">
    <property type="component" value="Unassembled WGS sequence"/>
</dbReference>
<dbReference type="PANTHER" id="PTHR21240">
    <property type="entry name" value="2-AMINO-3-CARBOXYLMUCONATE-6-SEMIALDEHYDE DECARBOXYLASE"/>
    <property type="match status" value="1"/>
</dbReference>
<dbReference type="SUPFAM" id="SSF51556">
    <property type="entry name" value="Metallo-dependent hydrolases"/>
    <property type="match status" value="1"/>
</dbReference>
<gene>
    <name evidence="3" type="ORF">AAA083_12070</name>
</gene>
<dbReference type="InterPro" id="IPR032465">
    <property type="entry name" value="ACMSD"/>
</dbReference>
<accession>A0ABV1JH98</accession>
<keyword evidence="4" id="KW-1185">Reference proteome</keyword>
<dbReference type="PANTHER" id="PTHR21240:SF28">
    <property type="entry name" value="ISO-OROTATE DECARBOXYLASE (EUROFUNG)"/>
    <property type="match status" value="1"/>
</dbReference>
<dbReference type="CDD" id="cd01292">
    <property type="entry name" value="metallo-dependent_hydrolases"/>
    <property type="match status" value="1"/>
</dbReference>
<evidence type="ECO:0000313" key="4">
    <source>
        <dbReference type="Proteomes" id="UP001487305"/>
    </source>
</evidence>